<dbReference type="Gene3D" id="1.10.220.10">
    <property type="entry name" value="Annexin"/>
    <property type="match status" value="1"/>
</dbReference>
<organism evidence="3 4">
    <name type="scientific">Setaria italica</name>
    <name type="common">Foxtail millet</name>
    <name type="synonym">Panicum italicum</name>
    <dbReference type="NCBI Taxonomy" id="4555"/>
    <lineage>
        <taxon>Eukaryota</taxon>
        <taxon>Viridiplantae</taxon>
        <taxon>Streptophyta</taxon>
        <taxon>Embryophyta</taxon>
        <taxon>Tracheophyta</taxon>
        <taxon>Spermatophyta</taxon>
        <taxon>Magnoliopsida</taxon>
        <taxon>Liliopsida</taxon>
        <taxon>Poales</taxon>
        <taxon>Poaceae</taxon>
        <taxon>PACMAD clade</taxon>
        <taxon>Panicoideae</taxon>
        <taxon>Panicodae</taxon>
        <taxon>Paniceae</taxon>
        <taxon>Cenchrinae</taxon>
        <taxon>Setaria</taxon>
    </lineage>
</organism>
<protein>
    <recommendedName>
        <fullName evidence="5">Annexin</fullName>
    </recommendedName>
</protein>
<proteinExistence type="predicted"/>
<dbReference type="Proteomes" id="UP000004995">
    <property type="component" value="Unassembled WGS sequence"/>
</dbReference>
<evidence type="ECO:0000256" key="2">
    <source>
        <dbReference type="ARBA" id="ARBA00023216"/>
    </source>
</evidence>
<dbReference type="PANTHER" id="PTHR10502:SF193">
    <property type="entry name" value="ANNEXIN D8"/>
    <property type="match status" value="1"/>
</dbReference>
<evidence type="ECO:0000313" key="4">
    <source>
        <dbReference type="Proteomes" id="UP000004995"/>
    </source>
</evidence>
<dbReference type="Gramene" id="KQK93736">
    <property type="protein sequence ID" value="KQK93736"/>
    <property type="gene ID" value="SETIT_027073mg"/>
</dbReference>
<dbReference type="InterPro" id="IPR037104">
    <property type="entry name" value="Annexin_sf"/>
</dbReference>
<dbReference type="InterPro" id="IPR018502">
    <property type="entry name" value="Annexin_repeat"/>
</dbReference>
<reference evidence="4" key="1">
    <citation type="journal article" date="2012" name="Nat. Biotechnol.">
        <title>Reference genome sequence of the model plant Setaria.</title>
        <authorList>
            <person name="Bennetzen J.L."/>
            <person name="Schmutz J."/>
            <person name="Wang H."/>
            <person name="Percifield R."/>
            <person name="Hawkins J."/>
            <person name="Pontaroli A.C."/>
            <person name="Estep M."/>
            <person name="Feng L."/>
            <person name="Vaughn J.N."/>
            <person name="Grimwood J."/>
            <person name="Jenkins J."/>
            <person name="Barry K."/>
            <person name="Lindquist E."/>
            <person name="Hellsten U."/>
            <person name="Deshpande S."/>
            <person name="Wang X."/>
            <person name="Wu X."/>
            <person name="Mitros T."/>
            <person name="Triplett J."/>
            <person name="Yang X."/>
            <person name="Ye C.Y."/>
            <person name="Mauro-Herrera M."/>
            <person name="Wang L."/>
            <person name="Li P."/>
            <person name="Sharma M."/>
            <person name="Sharma R."/>
            <person name="Ronald P.C."/>
            <person name="Panaud O."/>
            <person name="Kellogg E.A."/>
            <person name="Brutnell T.P."/>
            <person name="Doust A.N."/>
            <person name="Tuskan G.A."/>
            <person name="Rokhsar D."/>
            <person name="Devos K.M."/>
        </authorList>
    </citation>
    <scope>NUCLEOTIDE SEQUENCE [LARGE SCALE GENOMIC DNA]</scope>
    <source>
        <strain evidence="4">cv. Yugu1</strain>
    </source>
</reference>
<evidence type="ECO:0008006" key="5">
    <source>
        <dbReference type="Google" id="ProtNLM"/>
    </source>
</evidence>
<evidence type="ECO:0000313" key="3">
    <source>
        <dbReference type="EnsemblPlants" id="KQK93736"/>
    </source>
</evidence>
<dbReference type="PANTHER" id="PTHR10502">
    <property type="entry name" value="ANNEXIN"/>
    <property type="match status" value="1"/>
</dbReference>
<dbReference type="SMART" id="SM00335">
    <property type="entry name" value="ANX"/>
    <property type="match status" value="1"/>
</dbReference>
<dbReference type="FunFam" id="1.10.220.10:FF:000001">
    <property type="entry name" value="Annexin"/>
    <property type="match status" value="1"/>
</dbReference>
<dbReference type="HOGENOM" id="CLU_2268498_0_0_1"/>
<dbReference type="InParanoid" id="K3ZKG7"/>
<sequence length="103" mass="11352">MATYTVPQVVPSPAEDAAALLKAFQVSTYEDHGYHFDMVLRNATFESGTDEDSLTRVVVMHAEKDMKGISSAFRRRSSVTLEQAIAKETSGDYRSFLMALLGS</sequence>
<dbReference type="GO" id="GO:0005544">
    <property type="term" value="F:calcium-dependent phospholipid binding"/>
    <property type="evidence" value="ECO:0007669"/>
    <property type="project" value="InterPro"/>
</dbReference>
<dbReference type="SUPFAM" id="SSF47874">
    <property type="entry name" value="Annexin"/>
    <property type="match status" value="1"/>
</dbReference>
<dbReference type="EMBL" id="AGNK02004651">
    <property type="status" value="NOT_ANNOTATED_CDS"/>
    <property type="molecule type" value="Genomic_DNA"/>
</dbReference>
<dbReference type="Pfam" id="PF00191">
    <property type="entry name" value="Annexin"/>
    <property type="match status" value="1"/>
</dbReference>
<evidence type="ECO:0000256" key="1">
    <source>
        <dbReference type="ARBA" id="ARBA00022737"/>
    </source>
</evidence>
<name>K3ZKG7_SETIT</name>
<dbReference type="eggNOG" id="KOG0819">
    <property type="taxonomic scope" value="Eukaryota"/>
</dbReference>
<dbReference type="GO" id="GO:0005509">
    <property type="term" value="F:calcium ion binding"/>
    <property type="evidence" value="ECO:0007669"/>
    <property type="project" value="InterPro"/>
</dbReference>
<keyword evidence="1" id="KW-0677">Repeat</keyword>
<accession>K3ZKG7</accession>
<dbReference type="PROSITE" id="PS51897">
    <property type="entry name" value="ANNEXIN_2"/>
    <property type="match status" value="1"/>
</dbReference>
<keyword evidence="4" id="KW-1185">Reference proteome</keyword>
<keyword evidence="2" id="KW-0041">Annexin</keyword>
<dbReference type="STRING" id="4555.K3ZKG7"/>
<dbReference type="AlphaFoldDB" id="K3ZKG7"/>
<reference evidence="3" key="2">
    <citation type="submission" date="2018-08" db="UniProtKB">
        <authorList>
            <consortium name="EnsemblPlants"/>
        </authorList>
    </citation>
    <scope>IDENTIFICATION</scope>
    <source>
        <strain evidence="3">Yugu1</strain>
    </source>
</reference>
<dbReference type="EMBL" id="AGNK02004650">
    <property type="status" value="NOT_ANNOTATED_CDS"/>
    <property type="molecule type" value="Genomic_DNA"/>
</dbReference>
<dbReference type="EnsemblPlants" id="KQK93736">
    <property type="protein sequence ID" value="KQK93736"/>
    <property type="gene ID" value="SETIT_027073mg"/>
</dbReference>